<evidence type="ECO:0000313" key="2">
    <source>
        <dbReference type="EMBL" id="OGK56557.1"/>
    </source>
</evidence>
<gene>
    <name evidence="2" type="ORF">A3J15_01940</name>
</gene>
<organism evidence="2 3">
    <name type="scientific">Candidatus Roizmanbacteria bacterium RIFCSPLOWO2_02_FULL_38_10</name>
    <dbReference type="NCBI Taxonomy" id="1802074"/>
    <lineage>
        <taxon>Bacteria</taxon>
        <taxon>Candidatus Roizmaniibacteriota</taxon>
    </lineage>
</organism>
<keyword evidence="1" id="KW-0812">Transmembrane</keyword>
<proteinExistence type="predicted"/>
<keyword evidence="1" id="KW-1133">Transmembrane helix</keyword>
<feature type="transmembrane region" description="Helical" evidence="1">
    <location>
        <begin position="82"/>
        <end position="100"/>
    </location>
</feature>
<evidence type="ECO:0000256" key="1">
    <source>
        <dbReference type="SAM" id="Phobius"/>
    </source>
</evidence>
<name>A0A1F7JLV3_9BACT</name>
<dbReference type="EMBL" id="MGAY01000032">
    <property type="protein sequence ID" value="OGK56557.1"/>
    <property type="molecule type" value="Genomic_DNA"/>
</dbReference>
<feature type="transmembrane region" description="Helical" evidence="1">
    <location>
        <begin position="44"/>
        <end position="62"/>
    </location>
</feature>
<reference evidence="2 3" key="1">
    <citation type="journal article" date="2016" name="Nat. Commun.">
        <title>Thousands of microbial genomes shed light on interconnected biogeochemical processes in an aquifer system.</title>
        <authorList>
            <person name="Anantharaman K."/>
            <person name="Brown C.T."/>
            <person name="Hug L.A."/>
            <person name="Sharon I."/>
            <person name="Castelle C.J."/>
            <person name="Probst A.J."/>
            <person name="Thomas B.C."/>
            <person name="Singh A."/>
            <person name="Wilkins M.J."/>
            <person name="Karaoz U."/>
            <person name="Brodie E.L."/>
            <person name="Williams K.H."/>
            <person name="Hubbard S.S."/>
            <person name="Banfield J.F."/>
        </authorList>
    </citation>
    <scope>NUCLEOTIDE SEQUENCE [LARGE SCALE GENOMIC DNA]</scope>
</reference>
<protein>
    <submittedName>
        <fullName evidence="2">Uncharacterized protein</fullName>
    </submittedName>
</protein>
<dbReference type="AlphaFoldDB" id="A0A1F7JLV3"/>
<feature type="transmembrane region" description="Helical" evidence="1">
    <location>
        <begin position="21"/>
        <end position="38"/>
    </location>
</feature>
<evidence type="ECO:0000313" key="3">
    <source>
        <dbReference type="Proteomes" id="UP000176376"/>
    </source>
</evidence>
<comment type="caution">
    <text evidence="2">The sequence shown here is derived from an EMBL/GenBank/DDBJ whole genome shotgun (WGS) entry which is preliminary data.</text>
</comment>
<sequence length="103" mass="12160">MIYRRIYGIHPIELKQLKLTFRPWGNLALTVGLIGFVSLQDMVLYKEIIIMFSVLLLIRIGYRTYFQKKLKALFKITYSQNICMIIIQLIGVALFTLFYITHI</sequence>
<dbReference type="Proteomes" id="UP000176376">
    <property type="component" value="Unassembled WGS sequence"/>
</dbReference>
<keyword evidence="1" id="KW-0472">Membrane</keyword>
<accession>A0A1F7JLV3</accession>